<proteinExistence type="inferred from homology"/>
<dbReference type="PANTHER" id="PTHR45753:SF3">
    <property type="entry name" value="ORNITHINE TRANSCARBAMYLASE, MITOCHONDRIAL"/>
    <property type="match status" value="1"/>
</dbReference>
<dbReference type="Pfam" id="PF02729">
    <property type="entry name" value="OTCace_N"/>
    <property type="match status" value="1"/>
</dbReference>
<dbReference type="SUPFAM" id="SSF53671">
    <property type="entry name" value="Aspartate/ornithine carbamoyltransferase"/>
    <property type="match status" value="1"/>
</dbReference>
<keyword evidence="11" id="KW-1185">Reference proteome</keyword>
<comment type="subcellular location">
    <subcellularLocation>
        <location evidence="7">Cytoplasm</location>
    </subcellularLocation>
</comment>
<dbReference type="NCBIfam" id="TIGR00658">
    <property type="entry name" value="orni_carb_tr"/>
    <property type="match status" value="1"/>
</dbReference>
<evidence type="ECO:0000256" key="4">
    <source>
        <dbReference type="ARBA" id="ARBA00016634"/>
    </source>
</evidence>
<dbReference type="FunFam" id="3.40.50.1370:FF:000008">
    <property type="entry name" value="Ornithine carbamoyltransferase"/>
    <property type="match status" value="1"/>
</dbReference>
<dbReference type="GO" id="GO:0016597">
    <property type="term" value="F:amino acid binding"/>
    <property type="evidence" value="ECO:0007669"/>
    <property type="project" value="InterPro"/>
</dbReference>
<sequence>MDLLKYQAQSVFSQQHLLCLQDYTPDEILQLLSLAAKLKQEQKLGIPHPILQGQTLAMIFSKPSARTRVSFEVGFHQLGGHALYISANEIGLGQRESVEDVARVFSRFVDGIMIRTFKQSDVEGLAKAGSIPVINGLTDDFHPCQVLADMLTVYEHKGQIAGLKMAFVGDGNNMAHSLMIISSKLGMDITIVCPEGYDPQEKVVAWAKANAAQSGSKVEIEHDPMKGVAGADIVYTDVWSSMGQEAETEKRRVIFAPYQVNAALMAGAKADAIFMHCLPAHRDEEVTDEVIESKQSVVFDEAENRLHAQKAVMAKLMNR</sequence>
<accession>A0A926HM18</accession>
<comment type="caution">
    <text evidence="10">The sequence shown here is derived from an EMBL/GenBank/DDBJ whole genome shotgun (WGS) entry which is preliminary data.</text>
</comment>
<evidence type="ECO:0000256" key="7">
    <source>
        <dbReference type="HAMAP-Rule" id="MF_01109"/>
    </source>
</evidence>
<name>A0A926HM18_9FIRM</name>
<evidence type="ECO:0000256" key="2">
    <source>
        <dbReference type="ARBA" id="ARBA00007805"/>
    </source>
</evidence>
<dbReference type="Pfam" id="PF00185">
    <property type="entry name" value="OTCace"/>
    <property type="match status" value="1"/>
</dbReference>
<dbReference type="PRINTS" id="PR00102">
    <property type="entry name" value="OTCASE"/>
</dbReference>
<evidence type="ECO:0000259" key="9">
    <source>
        <dbReference type="Pfam" id="PF02729"/>
    </source>
</evidence>
<dbReference type="InterPro" id="IPR006132">
    <property type="entry name" value="Asp/Orn_carbamoyltranf_P-bd"/>
</dbReference>
<dbReference type="NCBIfam" id="NF001986">
    <property type="entry name" value="PRK00779.1"/>
    <property type="match status" value="1"/>
</dbReference>
<dbReference type="RefSeq" id="WP_249284962.1">
    <property type="nucleotide sequence ID" value="NZ_JACRSO010000002.1"/>
</dbReference>
<evidence type="ECO:0000256" key="3">
    <source>
        <dbReference type="ARBA" id="ARBA00013007"/>
    </source>
</evidence>
<dbReference type="InterPro" id="IPR006131">
    <property type="entry name" value="Asp_carbamoyltransf_Asp/Orn-bd"/>
</dbReference>
<dbReference type="InterPro" id="IPR006130">
    <property type="entry name" value="Asp/Orn_carbamoylTrfase"/>
</dbReference>
<dbReference type="GO" id="GO:0005737">
    <property type="term" value="C:cytoplasm"/>
    <property type="evidence" value="ECO:0007669"/>
    <property type="project" value="UniProtKB-SubCell"/>
</dbReference>
<comment type="catalytic activity">
    <reaction evidence="6 7">
        <text>carbamoyl phosphate + L-ornithine = L-citrulline + phosphate + H(+)</text>
        <dbReference type="Rhea" id="RHEA:19513"/>
        <dbReference type="ChEBI" id="CHEBI:15378"/>
        <dbReference type="ChEBI" id="CHEBI:43474"/>
        <dbReference type="ChEBI" id="CHEBI:46911"/>
        <dbReference type="ChEBI" id="CHEBI:57743"/>
        <dbReference type="ChEBI" id="CHEBI:58228"/>
        <dbReference type="EC" id="2.1.3.3"/>
    </reaction>
</comment>
<gene>
    <name evidence="10" type="primary">argF</name>
    <name evidence="10" type="ORF">H8699_06480</name>
</gene>
<dbReference type="InterPro" id="IPR024904">
    <property type="entry name" value="OTCase_ArgI"/>
</dbReference>
<feature type="domain" description="Aspartate/ornithine carbamoyltransferase Asp/Orn-binding" evidence="8">
    <location>
        <begin position="162"/>
        <end position="314"/>
    </location>
</feature>
<reference evidence="10" key="1">
    <citation type="submission" date="2020-08" db="EMBL/GenBank/DDBJ databases">
        <title>Genome public.</title>
        <authorList>
            <person name="Liu C."/>
            <person name="Sun Q."/>
        </authorList>
    </citation>
    <scope>NUCLEOTIDE SEQUENCE</scope>
    <source>
        <strain evidence="10">NSJ-44</strain>
    </source>
</reference>
<feature type="binding site" evidence="7">
    <location>
        <position position="305"/>
    </location>
    <ligand>
        <name>carbamoyl phosphate</name>
        <dbReference type="ChEBI" id="CHEBI:58228"/>
    </ligand>
</feature>
<dbReference type="GO" id="GO:0019240">
    <property type="term" value="P:citrulline biosynthetic process"/>
    <property type="evidence" value="ECO:0007669"/>
    <property type="project" value="TreeGrafter"/>
</dbReference>
<evidence type="ECO:0000313" key="11">
    <source>
        <dbReference type="Proteomes" id="UP000654279"/>
    </source>
</evidence>
<comment type="caution">
    <text evidence="7">Lacks conserved residue(s) required for the propagation of feature annotation.</text>
</comment>
<evidence type="ECO:0000259" key="8">
    <source>
        <dbReference type="Pfam" id="PF00185"/>
    </source>
</evidence>
<dbReference type="Proteomes" id="UP000654279">
    <property type="component" value="Unassembled WGS sequence"/>
</dbReference>
<dbReference type="PANTHER" id="PTHR45753">
    <property type="entry name" value="ORNITHINE CARBAMOYLTRANSFERASE, MITOCHONDRIAL"/>
    <property type="match status" value="1"/>
</dbReference>
<keyword evidence="7" id="KW-0963">Cytoplasm</keyword>
<evidence type="ECO:0000256" key="5">
    <source>
        <dbReference type="ARBA" id="ARBA00022679"/>
    </source>
</evidence>
<dbReference type="GO" id="GO:0004585">
    <property type="term" value="F:ornithine carbamoyltransferase activity"/>
    <property type="evidence" value="ECO:0007669"/>
    <property type="project" value="UniProtKB-UniRule"/>
</dbReference>
<evidence type="ECO:0000256" key="1">
    <source>
        <dbReference type="ARBA" id="ARBA00004975"/>
    </source>
</evidence>
<evidence type="ECO:0000256" key="6">
    <source>
        <dbReference type="ARBA" id="ARBA00048772"/>
    </source>
</evidence>
<feature type="binding site" evidence="7">
    <location>
        <position position="173"/>
    </location>
    <ligand>
        <name>L-ornithine</name>
        <dbReference type="ChEBI" id="CHEBI:46911"/>
    </ligand>
</feature>
<evidence type="ECO:0000313" key="10">
    <source>
        <dbReference type="EMBL" id="MBC8529069.1"/>
    </source>
</evidence>
<comment type="pathway">
    <text evidence="1">Amino-acid biosynthesis; L-arginine biosynthesis; L-arginine from L-ornithine and carbamoyl phosphate: step 1/3.</text>
</comment>
<feature type="binding site" evidence="7">
    <location>
        <begin position="241"/>
        <end position="242"/>
    </location>
    <ligand>
        <name>L-ornithine</name>
        <dbReference type="ChEBI" id="CHEBI:46911"/>
    </ligand>
</feature>
<dbReference type="Gene3D" id="3.40.50.1370">
    <property type="entry name" value="Aspartate/ornithine carbamoyltransferase"/>
    <property type="match status" value="2"/>
</dbReference>
<keyword evidence="5 7" id="KW-0808">Transferase</keyword>
<feature type="binding site" evidence="7">
    <location>
        <begin position="142"/>
        <end position="145"/>
    </location>
    <ligand>
        <name>carbamoyl phosphate</name>
        <dbReference type="ChEBI" id="CHEBI:58228"/>
    </ligand>
</feature>
<dbReference type="GO" id="GO:0042450">
    <property type="term" value="P:L-arginine biosynthetic process via ornithine"/>
    <property type="evidence" value="ECO:0007669"/>
    <property type="project" value="UniProtKB-UniRule"/>
</dbReference>
<dbReference type="InterPro" id="IPR002292">
    <property type="entry name" value="Orn/put_carbamltrans"/>
</dbReference>
<protein>
    <recommendedName>
        <fullName evidence="4 7">Ornithine carbamoyltransferase</fullName>
        <shortName evidence="7">OTCase</shortName>
        <ecNumber evidence="3 7">2.1.3.3</ecNumber>
    </recommendedName>
</protein>
<dbReference type="EMBL" id="JACRSO010000002">
    <property type="protein sequence ID" value="MBC8529069.1"/>
    <property type="molecule type" value="Genomic_DNA"/>
</dbReference>
<feature type="binding site" evidence="7">
    <location>
        <position position="237"/>
    </location>
    <ligand>
        <name>L-ornithine</name>
        <dbReference type="ChEBI" id="CHEBI:46911"/>
    </ligand>
</feature>
<dbReference type="HAMAP" id="MF_01109">
    <property type="entry name" value="OTCase"/>
    <property type="match status" value="1"/>
</dbReference>
<feature type="domain" description="Aspartate/ornithine carbamoyltransferase carbamoyl-P binding" evidence="9">
    <location>
        <begin position="15"/>
        <end position="155"/>
    </location>
</feature>
<organism evidence="10 11">
    <name type="scientific">Luoshenia tenuis</name>
    <dbReference type="NCBI Taxonomy" id="2763654"/>
    <lineage>
        <taxon>Bacteria</taxon>
        <taxon>Bacillati</taxon>
        <taxon>Bacillota</taxon>
        <taxon>Clostridia</taxon>
        <taxon>Christensenellales</taxon>
        <taxon>Christensenellaceae</taxon>
        <taxon>Luoshenia</taxon>
    </lineage>
</organism>
<dbReference type="EC" id="2.1.3.3" evidence="3 7"/>
<dbReference type="InterPro" id="IPR036901">
    <property type="entry name" value="Asp/Orn_carbamoylTrfase_sf"/>
</dbReference>
<feature type="binding site" evidence="7">
    <location>
        <position position="115"/>
    </location>
    <ligand>
        <name>carbamoyl phosphate</name>
        <dbReference type="ChEBI" id="CHEBI:58228"/>
    </ligand>
</feature>
<dbReference type="AlphaFoldDB" id="A0A926HM18"/>
<comment type="similarity">
    <text evidence="2 7">Belongs to the aspartate/ornithine carbamoyltransferase superfamily. OTCase family.</text>
</comment>
<dbReference type="PRINTS" id="PR00100">
    <property type="entry name" value="AOTCASE"/>
</dbReference>
<feature type="binding site" evidence="7">
    <location>
        <begin position="277"/>
        <end position="278"/>
    </location>
    <ligand>
        <name>carbamoyl phosphate</name>
        <dbReference type="ChEBI" id="CHEBI:58228"/>
    </ligand>
</feature>